<evidence type="ECO:0000313" key="2">
    <source>
        <dbReference type="Proteomes" id="UP001298681"/>
    </source>
</evidence>
<reference evidence="1 2" key="1">
    <citation type="submission" date="2022-01" db="EMBL/GenBank/DDBJ databases">
        <title>Collection of gut derived symbiotic bacterial strains cultured from healthy donors.</title>
        <authorList>
            <person name="Lin H."/>
            <person name="Kohout C."/>
            <person name="Waligurski E."/>
            <person name="Pamer E.G."/>
        </authorList>
    </citation>
    <scope>NUCLEOTIDE SEQUENCE [LARGE SCALE GENOMIC DNA]</scope>
    <source>
        <strain evidence="1 2">DFI.7.58</strain>
    </source>
</reference>
<dbReference type="Pfam" id="PF09548">
    <property type="entry name" value="Spore_III_AB"/>
    <property type="match status" value="1"/>
</dbReference>
<accession>A0ABS9MLK1</accession>
<gene>
    <name evidence="1" type="ORF">L0P57_12310</name>
</gene>
<evidence type="ECO:0000313" key="1">
    <source>
        <dbReference type="EMBL" id="MCG4611710.1"/>
    </source>
</evidence>
<keyword evidence="2" id="KW-1185">Reference proteome</keyword>
<dbReference type="RefSeq" id="WP_237967108.1">
    <property type="nucleotide sequence ID" value="NZ_JAKNHQ010000021.1"/>
</dbReference>
<sequence length="165" mass="18062">MLKVLGILLLIAAGTIAGYVQSHRLSQRVAQLEEMLRFLNAAQTEIRYSAASVVEILQRHGSSLACLQQCLAYCRAGEDFHTAWEGGVRTGAKGTGLTEEDQTLLRDFGSGFGASDVEGQLSHCRLYAELFQDRLERARQEKACKGKLYLMLGSFSGIAVALFLC</sequence>
<dbReference type="Proteomes" id="UP001298681">
    <property type="component" value="Unassembled WGS sequence"/>
</dbReference>
<dbReference type="PIRSF" id="PIRSF021435">
    <property type="entry name" value="SpoIIIAB"/>
    <property type="match status" value="1"/>
</dbReference>
<protein>
    <submittedName>
        <fullName evidence="1">Stage III sporulation protein AB</fullName>
    </submittedName>
</protein>
<proteinExistence type="predicted"/>
<comment type="caution">
    <text evidence="1">The sequence shown here is derived from an EMBL/GenBank/DDBJ whole genome shotgun (WGS) entry which is preliminary data.</text>
</comment>
<name>A0ABS9MLK1_9FIRM</name>
<dbReference type="InterPro" id="IPR014198">
    <property type="entry name" value="Spore_III_AB"/>
</dbReference>
<dbReference type="EMBL" id="JAKNHQ010000021">
    <property type="protein sequence ID" value="MCG4611710.1"/>
    <property type="molecule type" value="Genomic_DNA"/>
</dbReference>
<organism evidence="1 2">
    <name type="scientific">Anaeromassilibacillus senegalensis</name>
    <dbReference type="NCBI Taxonomy" id="1673717"/>
    <lineage>
        <taxon>Bacteria</taxon>
        <taxon>Bacillati</taxon>
        <taxon>Bacillota</taxon>
        <taxon>Clostridia</taxon>
        <taxon>Eubacteriales</taxon>
        <taxon>Acutalibacteraceae</taxon>
        <taxon>Anaeromassilibacillus</taxon>
    </lineage>
</organism>